<name>A0A096ALL5_9FIRM</name>
<dbReference type="PANTHER" id="PTHR34308">
    <property type="entry name" value="COBALAMIN BIOSYNTHESIS PROTEIN CBIB"/>
    <property type="match status" value="1"/>
</dbReference>
<feature type="transmembrane region" description="Helical" evidence="9">
    <location>
        <begin position="54"/>
        <end position="79"/>
    </location>
</feature>
<evidence type="ECO:0000256" key="5">
    <source>
        <dbReference type="ARBA" id="ARBA00022573"/>
    </source>
</evidence>
<dbReference type="GO" id="GO:0009236">
    <property type="term" value="P:cobalamin biosynthetic process"/>
    <property type="evidence" value="ECO:0007669"/>
    <property type="project" value="UniProtKB-UniRule"/>
</dbReference>
<dbReference type="GO" id="GO:0005886">
    <property type="term" value="C:plasma membrane"/>
    <property type="evidence" value="ECO:0007669"/>
    <property type="project" value="UniProtKB-SubCell"/>
</dbReference>
<organism evidence="10 11">
    <name type="scientific">Veillonella montpellierensis DNF00314</name>
    <dbReference type="NCBI Taxonomy" id="1401067"/>
    <lineage>
        <taxon>Bacteria</taxon>
        <taxon>Bacillati</taxon>
        <taxon>Bacillota</taxon>
        <taxon>Negativicutes</taxon>
        <taxon>Veillonellales</taxon>
        <taxon>Veillonellaceae</taxon>
        <taxon>Veillonella</taxon>
    </lineage>
</organism>
<proteinExistence type="inferred from homology"/>
<dbReference type="AlphaFoldDB" id="A0A096ALL5"/>
<keyword evidence="5 9" id="KW-0169">Cobalamin biosynthesis</keyword>
<comment type="caution">
    <text evidence="10">The sequence shown here is derived from an EMBL/GenBank/DDBJ whole genome shotgun (WGS) entry which is preliminary data.</text>
</comment>
<feature type="transmembrane region" description="Helical" evidence="9">
    <location>
        <begin position="211"/>
        <end position="231"/>
    </location>
</feature>
<comment type="subcellular location">
    <subcellularLocation>
        <location evidence="1 9">Cell membrane</location>
        <topology evidence="1 9">Multi-pass membrane protein</topology>
    </subcellularLocation>
</comment>
<evidence type="ECO:0000313" key="11">
    <source>
        <dbReference type="Proteomes" id="UP000029628"/>
    </source>
</evidence>
<dbReference type="HAMAP" id="MF_00024">
    <property type="entry name" value="CobD_CbiB"/>
    <property type="match status" value="1"/>
</dbReference>
<dbReference type="EMBL" id="JRNT01000006">
    <property type="protein sequence ID" value="KGF47973.1"/>
    <property type="molecule type" value="Genomic_DNA"/>
</dbReference>
<evidence type="ECO:0000256" key="3">
    <source>
        <dbReference type="ARBA" id="ARBA00006263"/>
    </source>
</evidence>
<keyword evidence="11" id="KW-1185">Reference proteome</keyword>
<dbReference type="Proteomes" id="UP000029628">
    <property type="component" value="Unassembled WGS sequence"/>
</dbReference>
<comment type="similarity">
    <text evidence="3 9">Belongs to the CobD/CbiB family.</text>
</comment>
<dbReference type="PANTHER" id="PTHR34308:SF1">
    <property type="entry name" value="COBALAMIN BIOSYNTHESIS PROTEIN CBIB"/>
    <property type="match status" value="1"/>
</dbReference>
<dbReference type="InterPro" id="IPR004485">
    <property type="entry name" value="Cobalamin_biosynth_CobD/CbiB"/>
</dbReference>
<evidence type="ECO:0000256" key="6">
    <source>
        <dbReference type="ARBA" id="ARBA00022692"/>
    </source>
</evidence>
<evidence type="ECO:0000256" key="7">
    <source>
        <dbReference type="ARBA" id="ARBA00022989"/>
    </source>
</evidence>
<evidence type="ECO:0000256" key="1">
    <source>
        <dbReference type="ARBA" id="ARBA00004651"/>
    </source>
</evidence>
<evidence type="ECO:0000256" key="9">
    <source>
        <dbReference type="HAMAP-Rule" id="MF_00024"/>
    </source>
</evidence>
<feature type="transmembrane region" description="Helical" evidence="9">
    <location>
        <begin position="299"/>
        <end position="320"/>
    </location>
</feature>
<feature type="transmembrane region" description="Helical" evidence="9">
    <location>
        <begin position="85"/>
        <end position="105"/>
    </location>
</feature>
<dbReference type="GO" id="GO:0015420">
    <property type="term" value="F:ABC-type vitamin B12 transporter activity"/>
    <property type="evidence" value="ECO:0007669"/>
    <property type="project" value="UniProtKB-UniRule"/>
</dbReference>
<comment type="pathway">
    <text evidence="2 9">Cofactor biosynthesis; adenosylcobalamin biosynthesis.</text>
</comment>
<dbReference type="eggNOG" id="COG1270">
    <property type="taxonomic scope" value="Bacteria"/>
</dbReference>
<gene>
    <name evidence="9" type="primary">cobD</name>
    <name evidence="10" type="ORF">HMPREF0872_02465</name>
</gene>
<evidence type="ECO:0000256" key="2">
    <source>
        <dbReference type="ARBA" id="ARBA00004953"/>
    </source>
</evidence>
<keyword evidence="4 9" id="KW-1003">Cell membrane</keyword>
<dbReference type="NCBIfam" id="TIGR00380">
    <property type="entry name" value="cobal_cbiB"/>
    <property type="match status" value="1"/>
</dbReference>
<feature type="transmembrane region" description="Helical" evidence="9">
    <location>
        <begin position="159"/>
        <end position="180"/>
    </location>
</feature>
<evidence type="ECO:0000256" key="4">
    <source>
        <dbReference type="ARBA" id="ARBA00022475"/>
    </source>
</evidence>
<dbReference type="UniPathway" id="UPA00148"/>
<dbReference type="GO" id="GO:0048472">
    <property type="term" value="F:threonine-phosphate decarboxylase activity"/>
    <property type="evidence" value="ECO:0007669"/>
    <property type="project" value="InterPro"/>
</dbReference>
<evidence type="ECO:0000313" key="10">
    <source>
        <dbReference type="EMBL" id="KGF47973.1"/>
    </source>
</evidence>
<accession>A0A096ALL5</accession>
<protein>
    <recommendedName>
        <fullName evidence="9">Cobalamin biosynthesis protein CobD</fullName>
    </recommendedName>
</protein>
<evidence type="ECO:0000256" key="8">
    <source>
        <dbReference type="ARBA" id="ARBA00023136"/>
    </source>
</evidence>
<keyword evidence="8 9" id="KW-0472">Membrane</keyword>
<reference evidence="10 11" key="1">
    <citation type="submission" date="2014-07" db="EMBL/GenBank/DDBJ databases">
        <authorList>
            <person name="McCorrison J."/>
            <person name="Sanka R."/>
            <person name="Torralba M."/>
            <person name="Gillis M."/>
            <person name="Haft D.H."/>
            <person name="Methe B."/>
            <person name="Sutton G."/>
            <person name="Nelson K.E."/>
        </authorList>
    </citation>
    <scope>NUCLEOTIDE SEQUENCE [LARGE SCALE GENOMIC DNA]</scope>
    <source>
        <strain evidence="10 11">DNF00314</strain>
    </source>
</reference>
<comment type="function">
    <text evidence="9">Converts cobyric acid to cobinamide by the addition of aminopropanol on the F carboxylic group.</text>
</comment>
<keyword evidence="6 9" id="KW-0812">Transmembrane</keyword>
<sequence length="321" mass="35871">MEHTYCFIPMWALLLDALIGDPNSKYHPVVGIGKVISFYENLLYMRSDTPKKKVMYGGITVCMTLLTVVIIATILIYIASLIATWASYIVQVLLVYISISPRSLAEAGYRIATLLKNNDIEQARVRVGWIVGRRTDELDESEITRATIETIAENTVDGIVSPLLFFAVFGPVGAIFYRAANTLDSMIGYKNERYIFFGRIAAKFDDLTNYIPARISFILLVIAAYICGFDYKQAWKLGLRDAHKHPSPNGGYAEAPVAGALHIRLGGYNQYFDTVTFREYMGEAQETMRGIHIYRTIRLMYTASILAGILSIIIACGVVSL</sequence>
<dbReference type="Pfam" id="PF03186">
    <property type="entry name" value="CobD_Cbib"/>
    <property type="match status" value="1"/>
</dbReference>
<keyword evidence="7 9" id="KW-1133">Transmembrane helix</keyword>